<proteinExistence type="predicted"/>
<protein>
    <submittedName>
        <fullName evidence="2">Uncharacterized protein</fullName>
    </submittedName>
</protein>
<evidence type="ECO:0000313" key="2">
    <source>
        <dbReference type="EMBL" id="ACY85336.1"/>
    </source>
</evidence>
<keyword evidence="1" id="KW-0812">Transmembrane</keyword>
<keyword evidence="3" id="KW-1185">Reference proteome</keyword>
<dbReference type="Proteomes" id="UP000002634">
    <property type="component" value="Chromosome"/>
</dbReference>
<evidence type="ECO:0000313" key="3">
    <source>
        <dbReference type="Proteomes" id="UP000002634"/>
    </source>
</evidence>
<sequence length="38" mass="4579">MKGIMAMDINKMFLFLFIKIDRYGLVFYLIRINHINKG</sequence>
<dbReference type="EMBL" id="CP001135">
    <property type="protein sequence ID" value="ACY85336.1"/>
    <property type="molecule type" value="Genomic_DNA"/>
</dbReference>
<reference evidence="2 3" key="1">
    <citation type="journal article" date="2009" name="PLoS ONE">
        <title>Genome sequence of the versatile fish pathogen Edwardsiella tarda provides insights into its adaptation to broad host ranges and intracellular niches.</title>
        <authorList>
            <person name="Wang Q."/>
            <person name="Yang M."/>
            <person name="Xiao J."/>
            <person name="Wu H."/>
            <person name="Wang X."/>
            <person name="Lv Y."/>
            <person name="Xu L."/>
            <person name="Zheng H."/>
            <person name="Wang S."/>
            <person name="Zhao G."/>
            <person name="Liu Q."/>
            <person name="Zhang Y."/>
        </authorList>
    </citation>
    <scope>NUCLEOTIDE SEQUENCE [LARGE SCALE GENOMIC DNA]</scope>
    <source>
        <strain evidence="3">EIB202 / CCTCC M208068</strain>
    </source>
</reference>
<feature type="transmembrane region" description="Helical" evidence="1">
    <location>
        <begin position="12"/>
        <end position="30"/>
    </location>
</feature>
<keyword evidence="1" id="KW-0472">Membrane</keyword>
<organism evidence="2 3">
    <name type="scientific">Edwardsiella piscicida</name>
    <dbReference type="NCBI Taxonomy" id="1263550"/>
    <lineage>
        <taxon>Bacteria</taxon>
        <taxon>Pseudomonadati</taxon>
        <taxon>Pseudomonadota</taxon>
        <taxon>Gammaproteobacteria</taxon>
        <taxon>Enterobacterales</taxon>
        <taxon>Hafniaceae</taxon>
        <taxon>Edwardsiella</taxon>
    </lineage>
</organism>
<accession>A0AAU8PF72</accession>
<dbReference type="KEGG" id="etr:ETAE_2501"/>
<dbReference type="AlphaFoldDB" id="A0AAU8PF72"/>
<name>A0AAU8PF72_EDWPI</name>
<evidence type="ECO:0000256" key="1">
    <source>
        <dbReference type="SAM" id="Phobius"/>
    </source>
</evidence>
<gene>
    <name evidence="2" type="ordered locus">ETAE_2501</name>
</gene>
<keyword evidence="1" id="KW-1133">Transmembrane helix</keyword>